<dbReference type="EMBL" id="MHPA01000024">
    <property type="protein sequence ID" value="OGZ72594.1"/>
    <property type="molecule type" value="Genomic_DNA"/>
</dbReference>
<accession>A0A1G2ICY7</accession>
<feature type="transmembrane region" description="Helical" evidence="1">
    <location>
        <begin position="33"/>
        <end position="54"/>
    </location>
</feature>
<protein>
    <submittedName>
        <fullName evidence="2">Uncharacterized protein</fullName>
    </submittedName>
</protein>
<keyword evidence="1" id="KW-1133">Transmembrane helix</keyword>
<keyword evidence="1" id="KW-0472">Membrane</keyword>
<name>A0A1G2ICY7_9BACT</name>
<comment type="caution">
    <text evidence="2">The sequence shown here is derived from an EMBL/GenBank/DDBJ whole genome shotgun (WGS) entry which is preliminary data.</text>
</comment>
<proteinExistence type="predicted"/>
<evidence type="ECO:0000313" key="3">
    <source>
        <dbReference type="Proteomes" id="UP000176774"/>
    </source>
</evidence>
<gene>
    <name evidence="2" type="ORF">A2908_03575</name>
</gene>
<evidence type="ECO:0000313" key="2">
    <source>
        <dbReference type="EMBL" id="OGZ72594.1"/>
    </source>
</evidence>
<feature type="transmembrane region" description="Helical" evidence="1">
    <location>
        <begin position="95"/>
        <end position="118"/>
    </location>
</feature>
<reference evidence="2 3" key="1">
    <citation type="journal article" date="2016" name="Nat. Commun.">
        <title>Thousands of microbial genomes shed light on interconnected biogeochemical processes in an aquifer system.</title>
        <authorList>
            <person name="Anantharaman K."/>
            <person name="Brown C.T."/>
            <person name="Hug L.A."/>
            <person name="Sharon I."/>
            <person name="Castelle C.J."/>
            <person name="Probst A.J."/>
            <person name="Thomas B.C."/>
            <person name="Singh A."/>
            <person name="Wilkins M.J."/>
            <person name="Karaoz U."/>
            <person name="Brodie E.L."/>
            <person name="Williams K.H."/>
            <person name="Hubbard S.S."/>
            <person name="Banfield J.F."/>
        </authorList>
    </citation>
    <scope>NUCLEOTIDE SEQUENCE [LARGE SCALE GENOMIC DNA]</scope>
</reference>
<evidence type="ECO:0000256" key="1">
    <source>
        <dbReference type="SAM" id="Phobius"/>
    </source>
</evidence>
<sequence>MDNDYSLYPKDLFSRIGKRLGLEKELALIKKHVRFFIVLLLVFIILSTFAFIGVKSVLEESDFLPFLSLIFSDPGMVVKYWDSFILSISESMPGFVFAGFIFSLAFLMLFLRFTVFAVDKISSVLKLINKQRYRNS</sequence>
<dbReference type="Proteomes" id="UP000176774">
    <property type="component" value="Unassembled WGS sequence"/>
</dbReference>
<organism evidence="2 3">
    <name type="scientific">Candidatus Staskawiczbacteria bacterium RIFCSPLOWO2_01_FULL_38_12b</name>
    <dbReference type="NCBI Taxonomy" id="1802214"/>
    <lineage>
        <taxon>Bacteria</taxon>
        <taxon>Candidatus Staskawicziibacteriota</taxon>
    </lineage>
</organism>
<dbReference type="STRING" id="1802214.A2908_03575"/>
<keyword evidence="1" id="KW-0812">Transmembrane</keyword>
<dbReference type="AlphaFoldDB" id="A0A1G2ICY7"/>